<dbReference type="GeneID" id="67027987"/>
<keyword evidence="11" id="KW-0336">GPI-anchor</keyword>
<comment type="subcellular location">
    <subcellularLocation>
        <location evidence="4">Cell membrane</location>
        <topology evidence="4">Lipid-anchor</topology>
        <topology evidence="4">GPI-anchor</topology>
    </subcellularLocation>
    <subcellularLocation>
        <location evidence="3">Cytoplasm</location>
        <location evidence="3">Cytoskeleton</location>
    </subcellularLocation>
    <subcellularLocation>
        <location evidence="2">Secreted</location>
        <location evidence="2">Cell wall</location>
    </subcellularLocation>
</comment>
<dbReference type="FunFam" id="3.20.20.370:FF:000004">
    <property type="entry name" value="Related to Chitin deacetylase"/>
    <property type="match status" value="1"/>
</dbReference>
<comment type="cofactor">
    <cofactor evidence="1">
        <name>Co(2+)</name>
        <dbReference type="ChEBI" id="CHEBI:48828"/>
    </cofactor>
</comment>
<keyword evidence="24" id="KW-0624">Polysaccharide degradation</keyword>
<keyword evidence="7" id="KW-1003">Cell membrane</keyword>
<keyword evidence="20" id="KW-0119">Carbohydrate metabolism</keyword>
<evidence type="ECO:0000256" key="18">
    <source>
        <dbReference type="ARBA" id="ARBA00023180"/>
    </source>
</evidence>
<evidence type="ECO:0000256" key="15">
    <source>
        <dbReference type="ARBA" id="ARBA00022801"/>
    </source>
</evidence>
<evidence type="ECO:0000256" key="14">
    <source>
        <dbReference type="ARBA" id="ARBA00022729"/>
    </source>
</evidence>
<feature type="compositionally biased region" description="Polar residues" evidence="27">
    <location>
        <begin position="1231"/>
        <end position="1241"/>
    </location>
</feature>
<evidence type="ECO:0000313" key="29">
    <source>
        <dbReference type="EMBL" id="QRW20719.1"/>
    </source>
</evidence>
<feature type="region of interest" description="Disordered" evidence="27">
    <location>
        <begin position="1191"/>
        <end position="1247"/>
    </location>
</feature>
<dbReference type="GO" id="GO:0051321">
    <property type="term" value="P:meiotic cell cycle"/>
    <property type="evidence" value="ECO:0007669"/>
    <property type="project" value="TreeGrafter"/>
</dbReference>
<evidence type="ECO:0000256" key="16">
    <source>
        <dbReference type="ARBA" id="ARBA00023024"/>
    </source>
</evidence>
<keyword evidence="14" id="KW-0732">Signal</keyword>
<keyword evidence="10" id="KW-0964">Secreted</keyword>
<dbReference type="PANTHER" id="PTHR19302:SF13">
    <property type="entry name" value="GAMMA-TUBULIN COMPLEX COMPONENT 2"/>
    <property type="match status" value="1"/>
</dbReference>
<dbReference type="GO" id="GO:0000922">
    <property type="term" value="C:spindle pole"/>
    <property type="evidence" value="ECO:0007669"/>
    <property type="project" value="InterPro"/>
</dbReference>
<accession>A0A8H8NVK9</accession>
<keyword evidence="22" id="KW-0449">Lipoprotein</keyword>
<dbReference type="GO" id="GO:0005874">
    <property type="term" value="C:microtubule"/>
    <property type="evidence" value="ECO:0007669"/>
    <property type="project" value="UniProtKB-KW"/>
</dbReference>
<protein>
    <recommendedName>
        <fullName evidence="25">chitin deacetylase</fullName>
        <ecNumber evidence="25">3.5.1.41</ecNumber>
    </recommendedName>
</protein>
<dbReference type="GO" id="GO:0044732">
    <property type="term" value="C:mitotic spindle pole body"/>
    <property type="evidence" value="ECO:0007669"/>
    <property type="project" value="TreeGrafter"/>
</dbReference>
<dbReference type="GO" id="GO:0098552">
    <property type="term" value="C:side of membrane"/>
    <property type="evidence" value="ECO:0007669"/>
    <property type="project" value="UniProtKB-KW"/>
</dbReference>
<evidence type="ECO:0000256" key="25">
    <source>
        <dbReference type="ARBA" id="ARBA00024056"/>
    </source>
</evidence>
<keyword evidence="12" id="KW-0493">Microtubule</keyword>
<dbReference type="EMBL" id="CP059663">
    <property type="protein sequence ID" value="QRW20719.1"/>
    <property type="molecule type" value="Genomic_DNA"/>
</dbReference>
<keyword evidence="23" id="KW-0961">Cell wall biogenesis/degradation</keyword>
<dbReference type="GO" id="GO:0000272">
    <property type="term" value="P:polysaccharide catabolic process"/>
    <property type="evidence" value="ECO:0007669"/>
    <property type="project" value="UniProtKB-KW"/>
</dbReference>
<dbReference type="InterPro" id="IPR007259">
    <property type="entry name" value="GCP"/>
</dbReference>
<dbReference type="GO" id="GO:0007020">
    <property type="term" value="P:microtubule nucleation"/>
    <property type="evidence" value="ECO:0007669"/>
    <property type="project" value="InterPro"/>
</dbReference>
<evidence type="ECO:0000256" key="2">
    <source>
        <dbReference type="ARBA" id="ARBA00004191"/>
    </source>
</evidence>
<feature type="compositionally biased region" description="Low complexity" evidence="27">
    <location>
        <begin position="684"/>
        <end position="711"/>
    </location>
</feature>
<dbReference type="GO" id="GO:0005886">
    <property type="term" value="C:plasma membrane"/>
    <property type="evidence" value="ECO:0007669"/>
    <property type="project" value="UniProtKB-SubCell"/>
</dbReference>
<keyword evidence="13" id="KW-0479">Metal-binding</keyword>
<dbReference type="PROSITE" id="PS51677">
    <property type="entry name" value="NODB"/>
    <property type="match status" value="1"/>
</dbReference>
<comment type="catalytic activity">
    <reaction evidence="26">
        <text>[(1-&gt;4)-N-acetyl-beta-D-glucosaminyl](n) + n H2O = chitosan + n acetate</text>
        <dbReference type="Rhea" id="RHEA:10464"/>
        <dbReference type="Rhea" id="RHEA-COMP:9593"/>
        <dbReference type="Rhea" id="RHEA-COMP:9597"/>
        <dbReference type="ChEBI" id="CHEBI:15377"/>
        <dbReference type="ChEBI" id="CHEBI:17029"/>
        <dbReference type="ChEBI" id="CHEBI:30089"/>
        <dbReference type="ChEBI" id="CHEBI:57704"/>
        <dbReference type="EC" id="3.5.1.41"/>
    </reaction>
    <physiologicalReaction direction="left-to-right" evidence="26">
        <dbReference type="Rhea" id="RHEA:10465"/>
    </physiologicalReaction>
</comment>
<feature type="region of interest" description="Disordered" evidence="27">
    <location>
        <begin position="1"/>
        <end position="37"/>
    </location>
</feature>
<evidence type="ECO:0000256" key="27">
    <source>
        <dbReference type="SAM" id="MobiDB-lite"/>
    </source>
</evidence>
<dbReference type="Pfam" id="PF17681">
    <property type="entry name" value="GCP_N_terminal"/>
    <property type="match status" value="1"/>
</dbReference>
<dbReference type="InterPro" id="IPR041470">
    <property type="entry name" value="GCP_N"/>
</dbReference>
<dbReference type="GO" id="GO:0071555">
    <property type="term" value="P:cell wall organization"/>
    <property type="evidence" value="ECO:0007669"/>
    <property type="project" value="UniProtKB-KW"/>
</dbReference>
<dbReference type="GO" id="GO:0000278">
    <property type="term" value="P:mitotic cell cycle"/>
    <property type="evidence" value="ECO:0007669"/>
    <property type="project" value="TreeGrafter"/>
</dbReference>
<dbReference type="GO" id="GO:0031122">
    <property type="term" value="P:cytoplasmic microtubule organization"/>
    <property type="evidence" value="ECO:0007669"/>
    <property type="project" value="TreeGrafter"/>
</dbReference>
<dbReference type="GO" id="GO:0051225">
    <property type="term" value="P:spindle assembly"/>
    <property type="evidence" value="ECO:0007669"/>
    <property type="project" value="TreeGrafter"/>
</dbReference>
<keyword evidence="15" id="KW-0378">Hydrolase</keyword>
<dbReference type="PANTHER" id="PTHR19302">
    <property type="entry name" value="GAMMA TUBULIN COMPLEX PROTEIN"/>
    <property type="match status" value="1"/>
</dbReference>
<evidence type="ECO:0000313" key="30">
    <source>
        <dbReference type="Proteomes" id="UP000650533"/>
    </source>
</evidence>
<evidence type="ECO:0000256" key="24">
    <source>
        <dbReference type="ARBA" id="ARBA00023326"/>
    </source>
</evidence>
<dbReference type="GO" id="GO:0043015">
    <property type="term" value="F:gamma-tubulin binding"/>
    <property type="evidence" value="ECO:0007669"/>
    <property type="project" value="InterPro"/>
</dbReference>
<evidence type="ECO:0000256" key="10">
    <source>
        <dbReference type="ARBA" id="ARBA00022525"/>
    </source>
</evidence>
<name>A0A8H8NVK9_9AGAM</name>
<dbReference type="KEGG" id="rsx:RhiXN_05708"/>
<keyword evidence="17" id="KW-0472">Membrane</keyword>
<dbReference type="Pfam" id="PF04130">
    <property type="entry name" value="GCP_C_terminal"/>
    <property type="match status" value="1"/>
</dbReference>
<evidence type="ECO:0000256" key="1">
    <source>
        <dbReference type="ARBA" id="ARBA00001941"/>
    </source>
</evidence>
<dbReference type="Pfam" id="PF01522">
    <property type="entry name" value="Polysacc_deac_1"/>
    <property type="match status" value="1"/>
</dbReference>
<dbReference type="AlphaFoldDB" id="A0A8H8NVK9"/>
<dbReference type="GO" id="GO:0009272">
    <property type="term" value="P:fungal-type cell wall biogenesis"/>
    <property type="evidence" value="ECO:0007669"/>
    <property type="project" value="UniProtKB-ARBA"/>
</dbReference>
<evidence type="ECO:0000256" key="21">
    <source>
        <dbReference type="ARBA" id="ARBA00023285"/>
    </source>
</evidence>
<dbReference type="InterPro" id="IPR042241">
    <property type="entry name" value="GCP_C_sf"/>
</dbReference>
<feature type="compositionally biased region" description="Basic and acidic residues" evidence="27">
    <location>
        <begin position="461"/>
        <end position="471"/>
    </location>
</feature>
<dbReference type="GO" id="GO:0046872">
    <property type="term" value="F:metal ion binding"/>
    <property type="evidence" value="ECO:0007669"/>
    <property type="project" value="UniProtKB-KW"/>
</dbReference>
<evidence type="ECO:0000259" key="28">
    <source>
        <dbReference type="PROSITE" id="PS51677"/>
    </source>
</evidence>
<keyword evidence="9" id="KW-0134">Cell wall</keyword>
<evidence type="ECO:0000256" key="11">
    <source>
        <dbReference type="ARBA" id="ARBA00022622"/>
    </source>
</evidence>
<feature type="compositionally biased region" description="Low complexity" evidence="27">
    <location>
        <begin position="205"/>
        <end position="216"/>
    </location>
</feature>
<evidence type="ECO:0000256" key="20">
    <source>
        <dbReference type="ARBA" id="ARBA00023277"/>
    </source>
</evidence>
<evidence type="ECO:0000256" key="19">
    <source>
        <dbReference type="ARBA" id="ARBA00023212"/>
    </source>
</evidence>
<dbReference type="GO" id="GO:0004099">
    <property type="term" value="F:chitin deacetylase activity"/>
    <property type="evidence" value="ECO:0007669"/>
    <property type="project" value="UniProtKB-EC"/>
</dbReference>
<dbReference type="Gene3D" id="1.20.120.1900">
    <property type="entry name" value="Gamma-tubulin complex, C-terminal domain"/>
    <property type="match status" value="1"/>
</dbReference>
<keyword evidence="19" id="KW-0206">Cytoskeleton</keyword>
<evidence type="ECO:0000256" key="22">
    <source>
        <dbReference type="ARBA" id="ARBA00023288"/>
    </source>
</evidence>
<feature type="region of interest" description="Disordered" evidence="27">
    <location>
        <begin position="205"/>
        <end position="230"/>
    </location>
</feature>
<evidence type="ECO:0000256" key="3">
    <source>
        <dbReference type="ARBA" id="ARBA00004245"/>
    </source>
</evidence>
<organism evidence="29 30">
    <name type="scientific">Rhizoctonia solani</name>
    <dbReference type="NCBI Taxonomy" id="456999"/>
    <lineage>
        <taxon>Eukaryota</taxon>
        <taxon>Fungi</taxon>
        <taxon>Dikarya</taxon>
        <taxon>Basidiomycota</taxon>
        <taxon>Agaricomycotina</taxon>
        <taxon>Agaricomycetes</taxon>
        <taxon>Cantharellales</taxon>
        <taxon>Ceratobasidiaceae</taxon>
        <taxon>Rhizoctonia</taxon>
    </lineage>
</organism>
<feature type="region of interest" description="Disordered" evidence="27">
    <location>
        <begin position="668"/>
        <end position="717"/>
    </location>
</feature>
<dbReference type="InterPro" id="IPR040457">
    <property type="entry name" value="GCP_C"/>
</dbReference>
<dbReference type="RefSeq" id="XP_043180956.1">
    <property type="nucleotide sequence ID" value="XM_043325524.1"/>
</dbReference>
<dbReference type="SUPFAM" id="SSF88713">
    <property type="entry name" value="Glycoside hydrolase/deacetylase"/>
    <property type="match status" value="1"/>
</dbReference>
<dbReference type="InterPro" id="IPR002509">
    <property type="entry name" value="NODB_dom"/>
</dbReference>
<evidence type="ECO:0000256" key="5">
    <source>
        <dbReference type="ARBA" id="ARBA00010337"/>
    </source>
</evidence>
<keyword evidence="8" id="KW-0963">Cytoplasm</keyword>
<feature type="region of interest" description="Disordered" evidence="27">
    <location>
        <begin position="345"/>
        <end position="379"/>
    </location>
</feature>
<evidence type="ECO:0000256" key="17">
    <source>
        <dbReference type="ARBA" id="ARBA00023136"/>
    </source>
</evidence>
<dbReference type="Proteomes" id="UP000650533">
    <property type="component" value="Chromosome 6"/>
</dbReference>
<keyword evidence="18" id="KW-0325">Glycoprotein</keyword>
<dbReference type="EC" id="3.5.1.41" evidence="25"/>
<keyword evidence="21" id="KW-0170">Cobalt</keyword>
<evidence type="ECO:0000256" key="13">
    <source>
        <dbReference type="ARBA" id="ARBA00022723"/>
    </source>
</evidence>
<evidence type="ECO:0000256" key="12">
    <source>
        <dbReference type="ARBA" id="ARBA00022701"/>
    </source>
</evidence>
<feature type="region of interest" description="Disordered" evidence="27">
    <location>
        <begin position="433"/>
        <end position="488"/>
    </location>
</feature>
<dbReference type="GO" id="GO:0051011">
    <property type="term" value="F:microtubule minus-end binding"/>
    <property type="evidence" value="ECO:0007669"/>
    <property type="project" value="TreeGrafter"/>
</dbReference>
<feature type="domain" description="NodB homology" evidence="28">
    <location>
        <begin position="982"/>
        <end position="1174"/>
    </location>
</feature>
<evidence type="ECO:0000256" key="6">
    <source>
        <dbReference type="ARBA" id="ARBA00010973"/>
    </source>
</evidence>
<reference evidence="29" key="1">
    <citation type="submission" date="2020-05" db="EMBL/GenBank/DDBJ databases">
        <title>Evolutionary and genomic comparisons of hybrid uninucleate and nonhybrid Rhizoctonia fungi.</title>
        <authorList>
            <person name="Li C."/>
            <person name="Chen X."/>
        </authorList>
    </citation>
    <scope>NUCLEOTIDE SEQUENCE</scope>
    <source>
        <strain evidence="29">AG-1 IA</strain>
    </source>
</reference>
<evidence type="ECO:0000256" key="7">
    <source>
        <dbReference type="ARBA" id="ARBA00022475"/>
    </source>
</evidence>
<proteinExistence type="inferred from homology"/>
<evidence type="ECO:0000256" key="26">
    <source>
        <dbReference type="ARBA" id="ARBA00048494"/>
    </source>
</evidence>
<keyword evidence="16" id="KW-0146">Chitin degradation</keyword>
<evidence type="ECO:0000256" key="8">
    <source>
        <dbReference type="ARBA" id="ARBA00022490"/>
    </source>
</evidence>
<dbReference type="GO" id="GO:0000930">
    <property type="term" value="C:gamma-tubulin complex"/>
    <property type="evidence" value="ECO:0007669"/>
    <property type="project" value="TreeGrafter"/>
</dbReference>
<comment type="similarity">
    <text evidence="6">Belongs to the polysaccharide deacetylase family.</text>
</comment>
<feature type="compositionally biased region" description="Polar residues" evidence="27">
    <location>
        <begin position="472"/>
        <end position="481"/>
    </location>
</feature>
<comment type="similarity">
    <text evidence="5">Belongs to the TUBGCP family.</text>
</comment>
<evidence type="ECO:0000256" key="23">
    <source>
        <dbReference type="ARBA" id="ARBA00023316"/>
    </source>
</evidence>
<sequence>MSVRYTRPASRPSISSHTYNKRSGDTRAQDASFTAETSFVHAPLNSRVQKPTNNERERAPPLRDMPLEVQEAIILEDLLSVLLGIDGTYIARTGPENRSIYCRFWTRSCAERSGGQDATTSDHHYCSCVGFVEARAHIEFGSVCHALCAAVRSVLKDYTTLITQLEHLFHTSPAFSLQQLWFHVHPVMRTLSLIHSVADDIISPPTASLSPSSSAASDEEEDEEERKKNEELGLGGVKAVLMGLALALRAGNVQGGEVLGILWDRWVAMSGDPPASALLRKLLTAASAPYAQILRTWTHHGTLHDPHGEFFVRARVGAGEGVKGGRGTREDYTDEYWERRYTLRDGSHAPHPSTAASTGQSVLSAPPPPSALVPRPRVPGGRLPGGACVPPSLEGWKHKVLLAGKYLNVVREWGGDAAGVRIGLKELEDRAKGIAKDSEGDEEGTERAASRASNRKPRGSTSDKAKPKDSASNDGDTTGSTDGAMDTPPFYKSVEEAYTYANRTLLRVLMEDQMLVPRLRSLKYYFFLPRSSFLTHFLDLAHLELQSTRAGDQRSRRTNKFRFSCGSVRSRGVGTNSRPPKHGDAPSFREDVKISMASSGLYEWLLKVVSVSGAIDDTGGDGNDEQFAASRSRIPIHLKHVEQMLGGMWVEQMLGAWRHPVITRAGSGLESRSVSRSESRASHHSGPSSAHPNNPGAQSSLPNTIPNPNHPHTSHYPTALHADFERWRRRVFLLRARMLAFVQQILAFATFEVLEPNWKALEKRLERVSTVDQVLRDHVDFLDTCLKECMLTSAKLLRVYSNLLVTISMFAQYASSFTRSARDVLTALEQEANGEPAARPVDMKKEWFCYTRVYQPNRDPIASIYASMPTQATVPLDTTYTAGATPPVSGAPALPTRSAIIPSNYPALDQVPPINSPEVQQWIKEVQNSGVVIPGFAPTQPGGCSDPSNAAAVANASASGTCWWTCGGCSRDTDITTCPDQKTWGLSFDDGPSPYTPNLLQYLDQQKLKSTFFIVGSRAISRPEILQTQYMGGHQLSVHTWSHPSLTTLSTEQIIAELGWTKKAIKEITGVTPNTMRPPYGDLDDRVRAISKAMGLTPIIWTSAGGGDFDTNDWHVPGGLSAEVVLSSFETILSKASTLNTGFIVLSHDLYQQTVDIATGYIIPDALARGFQLKNIVTCLRKPLSEAYIETSSNKTSPASTGTLDVSSSGTLSTSSTATPIHGSSSSSSSVGSKNNAQTHSAKAPLA</sequence>
<dbReference type="Gene3D" id="3.20.20.370">
    <property type="entry name" value="Glycoside hydrolase/deacetylase"/>
    <property type="match status" value="1"/>
</dbReference>
<evidence type="ECO:0000256" key="4">
    <source>
        <dbReference type="ARBA" id="ARBA00004609"/>
    </source>
</evidence>
<dbReference type="GO" id="GO:0006032">
    <property type="term" value="P:chitin catabolic process"/>
    <property type="evidence" value="ECO:0007669"/>
    <property type="project" value="UniProtKB-KW"/>
</dbReference>
<gene>
    <name evidence="29" type="ORF">RhiXN_05708</name>
</gene>
<dbReference type="InterPro" id="IPR011330">
    <property type="entry name" value="Glyco_hydro/deAcase_b/a-brl"/>
</dbReference>
<feature type="compositionally biased region" description="Low complexity" evidence="27">
    <location>
        <begin position="1200"/>
        <end position="1230"/>
    </location>
</feature>
<evidence type="ECO:0000256" key="9">
    <source>
        <dbReference type="ARBA" id="ARBA00022512"/>
    </source>
</evidence>